<reference evidence="2 3" key="1">
    <citation type="submission" date="2018-05" db="EMBL/GenBank/DDBJ databases">
        <title>Draft genome sequence of Rhodanobacter denitrificans Yn1 isolated from gold copper mine.</title>
        <authorList>
            <person name="Yang N."/>
            <person name="Mazhar H.S."/>
            <person name="Rensing C."/>
        </authorList>
    </citation>
    <scope>NUCLEOTIDE SEQUENCE [LARGE SCALE GENOMIC DNA]</scope>
    <source>
        <strain evidence="2 3">Yn1</strain>
    </source>
</reference>
<dbReference type="AlphaFoldDB" id="A0A368KCM7"/>
<keyword evidence="1" id="KW-0812">Transmembrane</keyword>
<evidence type="ECO:0000313" key="2">
    <source>
        <dbReference type="EMBL" id="RCS28856.1"/>
    </source>
</evidence>
<dbReference type="RefSeq" id="WP_114344928.1">
    <property type="nucleotide sequence ID" value="NZ_QFWQ01000009.1"/>
</dbReference>
<keyword evidence="3" id="KW-1185">Reference proteome</keyword>
<evidence type="ECO:0000313" key="3">
    <source>
        <dbReference type="Proteomes" id="UP000252387"/>
    </source>
</evidence>
<evidence type="ECO:0008006" key="4">
    <source>
        <dbReference type="Google" id="ProtNLM"/>
    </source>
</evidence>
<accession>A0A368KCM7</accession>
<evidence type="ECO:0000256" key="1">
    <source>
        <dbReference type="SAM" id="Phobius"/>
    </source>
</evidence>
<protein>
    <recommendedName>
        <fullName evidence="4">DUF2569 family protein</fullName>
    </recommendedName>
</protein>
<gene>
    <name evidence="2" type="ORF">DEO45_14235</name>
</gene>
<name>A0A368KCM7_9GAMM</name>
<dbReference type="Proteomes" id="UP000252387">
    <property type="component" value="Unassembled WGS sequence"/>
</dbReference>
<feature type="transmembrane region" description="Helical" evidence="1">
    <location>
        <begin position="77"/>
        <end position="95"/>
    </location>
</feature>
<keyword evidence="1" id="KW-1133">Transmembrane helix</keyword>
<feature type="transmembrane region" description="Helical" evidence="1">
    <location>
        <begin position="45"/>
        <end position="70"/>
    </location>
</feature>
<proteinExistence type="predicted"/>
<organism evidence="2 3">
    <name type="scientific">Rhodanobacter denitrificans</name>
    <dbReference type="NCBI Taxonomy" id="666685"/>
    <lineage>
        <taxon>Bacteria</taxon>
        <taxon>Pseudomonadati</taxon>
        <taxon>Pseudomonadota</taxon>
        <taxon>Gammaproteobacteria</taxon>
        <taxon>Lysobacterales</taxon>
        <taxon>Rhodanobacteraceae</taxon>
        <taxon>Rhodanobacter</taxon>
    </lineage>
</organism>
<feature type="transmembrane region" description="Helical" evidence="1">
    <location>
        <begin position="115"/>
        <end position="134"/>
    </location>
</feature>
<keyword evidence="1" id="KW-0472">Membrane</keyword>
<sequence>MTRPFVIWVTVVLSVLLGVSAAFGLLKVILQVPMGLGPNSAIPVWRVLLMVAIQAVATMFLAAVVYAAFARPRWGRAVCAVFAVLLALMVLYAGFHPDPHPLFAIKSGAEEAGAVVGRLMMCVLFGVYAYKMVIGTKVRAYFLSTEGRK</sequence>
<comment type="caution">
    <text evidence="2">The sequence shown here is derived from an EMBL/GenBank/DDBJ whole genome shotgun (WGS) entry which is preliminary data.</text>
</comment>
<dbReference type="EMBL" id="QFWQ01000009">
    <property type="protein sequence ID" value="RCS28856.1"/>
    <property type="molecule type" value="Genomic_DNA"/>
</dbReference>
<dbReference type="OrthoDB" id="9946526at2"/>